<accession>A0ABM7YSU9</accession>
<organism evidence="1 2">
    <name type="scientific">Sphaerotilus microaerophilus</name>
    <dbReference type="NCBI Taxonomy" id="2914710"/>
    <lineage>
        <taxon>Bacteria</taxon>
        <taxon>Pseudomonadati</taxon>
        <taxon>Pseudomonadota</taxon>
        <taxon>Betaproteobacteria</taxon>
        <taxon>Burkholderiales</taxon>
        <taxon>Sphaerotilaceae</taxon>
        <taxon>Sphaerotilus</taxon>
    </lineage>
</organism>
<dbReference type="Gene3D" id="3.30.70.920">
    <property type="match status" value="1"/>
</dbReference>
<sequence>MNILGAVVRTRMNDLDAVVTRMGSLAGVDVALNPGDGRLVAVLEDACTADGLPVSAAGQLAQIALWPEVLSTSLVYEYSGTPANAPAAQPVAGPVLQGATDWRMGLAELARYGSAPPG</sequence>
<evidence type="ECO:0000313" key="2">
    <source>
        <dbReference type="Proteomes" id="UP001057498"/>
    </source>
</evidence>
<dbReference type="Proteomes" id="UP001057498">
    <property type="component" value="Chromosome"/>
</dbReference>
<dbReference type="InterPro" id="IPR005623">
    <property type="entry name" value="Chaperone_NapD_NO3_reduct"/>
</dbReference>
<dbReference type="RefSeq" id="WP_251970889.1">
    <property type="nucleotide sequence ID" value="NZ_AP025730.1"/>
</dbReference>
<keyword evidence="2" id="KW-1185">Reference proteome</keyword>
<name>A0ABM7YSU9_9BURK</name>
<dbReference type="Pfam" id="PF03927">
    <property type="entry name" value="NapD"/>
    <property type="match status" value="1"/>
</dbReference>
<evidence type="ECO:0000313" key="1">
    <source>
        <dbReference type="EMBL" id="BDI07722.1"/>
    </source>
</evidence>
<proteinExistence type="predicted"/>
<gene>
    <name evidence="1" type="ORF">CATMQ487_46920</name>
</gene>
<dbReference type="EMBL" id="AP025730">
    <property type="protein sequence ID" value="BDI07722.1"/>
    <property type="molecule type" value="Genomic_DNA"/>
</dbReference>
<protein>
    <recommendedName>
        <fullName evidence="3">NapA signal peptide-binding chaperone NapD</fullName>
    </recommendedName>
</protein>
<evidence type="ECO:0008006" key="3">
    <source>
        <dbReference type="Google" id="ProtNLM"/>
    </source>
</evidence>
<reference evidence="1" key="1">
    <citation type="submission" date="2022-04" db="EMBL/GenBank/DDBJ databases">
        <title>Whole genome sequence of Sphaerotilus sp. FB-5.</title>
        <authorList>
            <person name="Takeda M."/>
            <person name="Narihara S."/>
            <person name="Akimoto M."/>
            <person name="Akimoto R."/>
            <person name="Nishiyashiki S."/>
            <person name="Murakami T."/>
        </authorList>
    </citation>
    <scope>NUCLEOTIDE SEQUENCE</scope>
    <source>
        <strain evidence="1">FB-5</strain>
    </source>
</reference>